<evidence type="ECO:0000256" key="2">
    <source>
        <dbReference type="ARBA" id="ARBA00004448"/>
    </source>
</evidence>
<evidence type="ECO:0000256" key="10">
    <source>
        <dbReference type="ARBA" id="ARBA00023128"/>
    </source>
</evidence>
<dbReference type="GeneID" id="77607856"/>
<comment type="catalytic activity">
    <reaction evidence="13">
        <text>a ubiquinone + NADH + 5 H(+)(in) = a ubiquinol + NAD(+) + 4 H(+)(out)</text>
        <dbReference type="Rhea" id="RHEA:29091"/>
        <dbReference type="Rhea" id="RHEA-COMP:9565"/>
        <dbReference type="Rhea" id="RHEA-COMP:9566"/>
        <dbReference type="ChEBI" id="CHEBI:15378"/>
        <dbReference type="ChEBI" id="CHEBI:16389"/>
        <dbReference type="ChEBI" id="CHEBI:17976"/>
        <dbReference type="ChEBI" id="CHEBI:57540"/>
        <dbReference type="ChEBI" id="CHEBI:57945"/>
        <dbReference type="EC" id="7.1.1.2"/>
    </reaction>
</comment>
<geneLocation type="mitochondrion" evidence="15"/>
<gene>
    <name evidence="15" type="primary">ND1</name>
</gene>
<keyword evidence="12" id="KW-0520">NAD</keyword>
<dbReference type="HAMAP" id="MF_01350">
    <property type="entry name" value="NDH1_NuoH"/>
    <property type="match status" value="1"/>
</dbReference>
<evidence type="ECO:0000256" key="8">
    <source>
        <dbReference type="ARBA" id="ARBA00022989"/>
    </source>
</evidence>
<keyword evidence="11 14" id="KW-0472">Membrane</keyword>
<feature type="transmembrane region" description="Helical" evidence="14">
    <location>
        <begin position="80"/>
        <end position="104"/>
    </location>
</feature>
<feature type="transmembrane region" description="Helical" evidence="14">
    <location>
        <begin position="262"/>
        <end position="282"/>
    </location>
</feature>
<dbReference type="InterPro" id="IPR001694">
    <property type="entry name" value="NADH_UbQ_OxRdtase_su1/FPO"/>
</dbReference>
<feature type="transmembrane region" description="Helical" evidence="14">
    <location>
        <begin position="6"/>
        <end position="31"/>
    </location>
</feature>
<comment type="subcellular location">
    <subcellularLocation>
        <location evidence="2 12">Mitochondrion inner membrane</location>
        <topology evidence="2 12">Multi-pass membrane protein</topology>
    </subcellularLocation>
</comment>
<keyword evidence="6 12" id="KW-0812">Transmembrane</keyword>
<evidence type="ECO:0000256" key="5">
    <source>
        <dbReference type="ARBA" id="ARBA00022448"/>
    </source>
</evidence>
<dbReference type="PANTHER" id="PTHR11432">
    <property type="entry name" value="NADH DEHYDROGENASE SUBUNIT 1"/>
    <property type="match status" value="1"/>
</dbReference>
<evidence type="ECO:0000313" key="15">
    <source>
        <dbReference type="EMBL" id="WAK85080.1"/>
    </source>
</evidence>
<dbReference type="CTD" id="4535"/>
<dbReference type="Pfam" id="PF00146">
    <property type="entry name" value="NADHdh"/>
    <property type="match status" value="1"/>
</dbReference>
<dbReference type="AlphaFoldDB" id="A0A9E9BYK1"/>
<evidence type="ECO:0000256" key="14">
    <source>
        <dbReference type="SAM" id="Phobius"/>
    </source>
</evidence>
<dbReference type="GO" id="GO:0008137">
    <property type="term" value="F:NADH dehydrogenase (ubiquinone) activity"/>
    <property type="evidence" value="ECO:0007669"/>
    <property type="project" value="UniProtKB-EC"/>
</dbReference>
<dbReference type="PROSITE" id="PS00667">
    <property type="entry name" value="COMPLEX1_ND1_1"/>
    <property type="match status" value="1"/>
</dbReference>
<keyword evidence="10 13" id="KW-0496">Mitochondrion</keyword>
<dbReference type="GO" id="GO:0005743">
    <property type="term" value="C:mitochondrial inner membrane"/>
    <property type="evidence" value="ECO:0007669"/>
    <property type="project" value="UniProtKB-SubCell"/>
</dbReference>
<feature type="transmembrane region" description="Helical" evidence="14">
    <location>
        <begin position="151"/>
        <end position="174"/>
    </location>
</feature>
<dbReference type="RefSeq" id="YP_010596821.1">
    <property type="nucleotide sequence ID" value="NC_069641.1"/>
</dbReference>
<protein>
    <recommendedName>
        <fullName evidence="4 13">NADH-ubiquinone oxidoreductase chain 1</fullName>
        <ecNumber evidence="13">7.1.1.2</ecNumber>
    </recommendedName>
</protein>
<evidence type="ECO:0000256" key="12">
    <source>
        <dbReference type="RuleBase" id="RU000471"/>
    </source>
</evidence>
<feature type="transmembrane region" description="Helical" evidence="14">
    <location>
        <begin position="302"/>
        <end position="320"/>
    </location>
</feature>
<evidence type="ECO:0000256" key="11">
    <source>
        <dbReference type="ARBA" id="ARBA00023136"/>
    </source>
</evidence>
<evidence type="ECO:0000256" key="4">
    <source>
        <dbReference type="ARBA" id="ARBA00021009"/>
    </source>
</evidence>
<evidence type="ECO:0000256" key="1">
    <source>
        <dbReference type="ARBA" id="ARBA00003257"/>
    </source>
</evidence>
<accession>A0A9E9BYK1</accession>
<feature type="transmembrane region" description="Helical" evidence="14">
    <location>
        <begin position="186"/>
        <end position="206"/>
    </location>
</feature>
<proteinExistence type="inferred from homology"/>
<dbReference type="PROSITE" id="PS00668">
    <property type="entry name" value="COMPLEX1_ND1_2"/>
    <property type="match status" value="1"/>
</dbReference>
<evidence type="ECO:0000256" key="9">
    <source>
        <dbReference type="ARBA" id="ARBA00023075"/>
    </source>
</evidence>
<organism evidence="15">
    <name type="scientific">Stenocephus fraxini</name>
    <dbReference type="NCBI Taxonomy" id="2963023"/>
    <lineage>
        <taxon>Eukaryota</taxon>
        <taxon>Metazoa</taxon>
        <taxon>Ecdysozoa</taxon>
        <taxon>Arthropoda</taxon>
        <taxon>Hexapoda</taxon>
        <taxon>Insecta</taxon>
        <taxon>Pterygota</taxon>
        <taxon>Neoptera</taxon>
        <taxon>Endopterygota</taxon>
        <taxon>Hymenoptera</taxon>
        <taxon>Cephoidea</taxon>
        <taxon>Cephidae</taxon>
        <taxon>Stenocephus</taxon>
    </lineage>
</organism>
<keyword evidence="9 13" id="KW-0830">Ubiquinone</keyword>
<dbReference type="GO" id="GO:0009060">
    <property type="term" value="P:aerobic respiration"/>
    <property type="evidence" value="ECO:0007669"/>
    <property type="project" value="TreeGrafter"/>
</dbReference>
<dbReference type="InterPro" id="IPR018086">
    <property type="entry name" value="NADH_UbQ_OxRdtase_su1_CS"/>
</dbReference>
<evidence type="ECO:0000256" key="13">
    <source>
        <dbReference type="RuleBase" id="RU000473"/>
    </source>
</evidence>
<comment type="similarity">
    <text evidence="3 12">Belongs to the complex I subunit 1 family.</text>
</comment>
<dbReference type="EMBL" id="ON153182">
    <property type="protein sequence ID" value="WAK85080.1"/>
    <property type="molecule type" value="Genomic_DNA"/>
</dbReference>
<evidence type="ECO:0000256" key="7">
    <source>
        <dbReference type="ARBA" id="ARBA00022792"/>
    </source>
</evidence>
<evidence type="ECO:0000256" key="3">
    <source>
        <dbReference type="ARBA" id="ARBA00010535"/>
    </source>
</evidence>
<dbReference type="EC" id="7.1.1.2" evidence="13"/>
<keyword evidence="7" id="KW-0999">Mitochondrion inner membrane</keyword>
<feature type="transmembrane region" description="Helical" evidence="14">
    <location>
        <begin position="226"/>
        <end position="250"/>
    </location>
</feature>
<feature type="transmembrane region" description="Helical" evidence="14">
    <location>
        <begin position="111"/>
        <end position="131"/>
    </location>
</feature>
<name>A0A9E9BYK1_9HYME</name>
<keyword evidence="5" id="KW-0813">Transport</keyword>
<evidence type="ECO:0000256" key="6">
    <source>
        <dbReference type="ARBA" id="ARBA00022692"/>
    </source>
</evidence>
<dbReference type="PANTHER" id="PTHR11432:SF3">
    <property type="entry name" value="NADH-UBIQUINONE OXIDOREDUCTASE CHAIN 1"/>
    <property type="match status" value="1"/>
</dbReference>
<dbReference type="GO" id="GO:0003954">
    <property type="term" value="F:NADH dehydrogenase activity"/>
    <property type="evidence" value="ECO:0007669"/>
    <property type="project" value="TreeGrafter"/>
</dbReference>
<reference evidence="15" key="1">
    <citation type="submission" date="2022-04" db="EMBL/GenBank/DDBJ databases">
        <authorList>
            <person name="Niu G."/>
            <person name="Wei M."/>
        </authorList>
    </citation>
    <scope>NUCLEOTIDE SEQUENCE</scope>
</reference>
<comment type="function">
    <text evidence="1">Core subunit of the mitochondrial membrane respiratory chain NADH dehydrogenase (Complex I) that is believed to belong to the minimal assembly required for catalysis. Complex I functions in the transfer of electrons from NADH to the respiratory chain. The immediate electron acceptor for the enzyme is believed to be ubiquinone.</text>
</comment>
<sequence length="321" mass="37573">MFNYFLTLSFLMTFLSYIILIINVLIGVAFLTLYERKLLSYIQLRKGPNKLGFLGLLQPFSDAVKLFSKEYLMGFNFNYFIYLFSPFLMLSLSLMIWFLLPIIFNLWNLNLGILFLLSVLSSSVYTMMYSGWASNSLYSLLGSMRAVAQTISYEVSLALILITLILLVDSFNLLDFLIFQENLSMVLYLFPLFFMFLVSSIAELNRSPFDFAEGESELVSGFNIEYASGMFAFLFLAEYTMILFFSMLWFIMFIGGGLVFNFWYYIYIMLFFSLVVLIRGSYPRFRYDKLMSLTWKVFLPLSLLYVVFMLSIKFLVMFMLI</sequence>
<keyword evidence="8 14" id="KW-1133">Transmembrane helix</keyword>